<proteinExistence type="inferred from homology"/>
<dbReference type="EMBL" id="BNCD01000021">
    <property type="protein sequence ID" value="GHH86164.1"/>
    <property type="molecule type" value="Genomic_DNA"/>
</dbReference>
<dbReference type="FunFam" id="3.40.47.10:FF:000010">
    <property type="entry name" value="Acetyl-CoA acetyltransferase (Thiolase)"/>
    <property type="match status" value="1"/>
</dbReference>
<dbReference type="InterPro" id="IPR020613">
    <property type="entry name" value="Thiolase_CS"/>
</dbReference>
<comment type="pathway">
    <text evidence="1">Lipid metabolism.</text>
</comment>
<dbReference type="GO" id="GO:0003988">
    <property type="term" value="F:acetyl-CoA C-acyltransferase activity"/>
    <property type="evidence" value="ECO:0007669"/>
    <property type="project" value="UniProtKB-EC"/>
</dbReference>
<dbReference type="Proteomes" id="UP000603708">
    <property type="component" value="Unassembled WGS sequence"/>
</dbReference>
<dbReference type="PROSITE" id="PS00098">
    <property type="entry name" value="THIOLASE_1"/>
    <property type="match status" value="1"/>
</dbReference>
<keyword evidence="3 7" id="KW-0808">Transferase</keyword>
<name>A0A919GK92_9ACTN</name>
<dbReference type="GO" id="GO:0005737">
    <property type="term" value="C:cytoplasm"/>
    <property type="evidence" value="ECO:0007669"/>
    <property type="project" value="UniProtKB-ARBA"/>
</dbReference>
<evidence type="ECO:0000256" key="4">
    <source>
        <dbReference type="ARBA" id="ARBA00023315"/>
    </source>
</evidence>
<dbReference type="PROSITE" id="PS00099">
    <property type="entry name" value="THIOLASE_3"/>
    <property type="match status" value="1"/>
</dbReference>
<dbReference type="RefSeq" id="WP_189936963.1">
    <property type="nucleotide sequence ID" value="NZ_BNCD01000021.1"/>
</dbReference>
<evidence type="ECO:0000256" key="2">
    <source>
        <dbReference type="ARBA" id="ARBA00010982"/>
    </source>
</evidence>
<dbReference type="InterPro" id="IPR020617">
    <property type="entry name" value="Thiolase_C"/>
</dbReference>
<dbReference type="InterPro" id="IPR020610">
    <property type="entry name" value="Thiolase_AS"/>
</dbReference>
<dbReference type="GO" id="GO:0006635">
    <property type="term" value="P:fatty acid beta-oxidation"/>
    <property type="evidence" value="ECO:0007669"/>
    <property type="project" value="TreeGrafter"/>
</dbReference>
<reference evidence="10" key="1">
    <citation type="journal article" date="2014" name="Int. J. Syst. Evol. Microbiol.">
        <title>Complete genome sequence of Corynebacterium casei LMG S-19264T (=DSM 44701T), isolated from a smear-ripened cheese.</title>
        <authorList>
            <consortium name="US DOE Joint Genome Institute (JGI-PGF)"/>
            <person name="Walter F."/>
            <person name="Albersmeier A."/>
            <person name="Kalinowski J."/>
            <person name="Ruckert C."/>
        </authorList>
    </citation>
    <scope>NUCLEOTIDE SEQUENCE</scope>
    <source>
        <strain evidence="10">JCM 5069</strain>
    </source>
</reference>
<dbReference type="GO" id="GO:0010124">
    <property type="term" value="P:phenylacetate catabolic process"/>
    <property type="evidence" value="ECO:0007669"/>
    <property type="project" value="TreeGrafter"/>
</dbReference>
<evidence type="ECO:0000259" key="8">
    <source>
        <dbReference type="Pfam" id="PF00108"/>
    </source>
</evidence>
<dbReference type="Pfam" id="PF00108">
    <property type="entry name" value="Thiolase_N"/>
    <property type="match status" value="1"/>
</dbReference>
<dbReference type="SUPFAM" id="SSF53901">
    <property type="entry name" value="Thiolase-like"/>
    <property type="match status" value="2"/>
</dbReference>
<feature type="domain" description="Thiolase C-terminal" evidence="9">
    <location>
        <begin position="274"/>
        <end position="394"/>
    </location>
</feature>
<evidence type="ECO:0000256" key="5">
    <source>
        <dbReference type="ARBA" id="ARBA00024073"/>
    </source>
</evidence>
<feature type="active site" description="Acyl-thioester intermediate" evidence="6">
    <location>
        <position position="90"/>
    </location>
</feature>
<feature type="active site" description="Proton acceptor" evidence="6">
    <location>
        <position position="381"/>
    </location>
</feature>
<dbReference type="PANTHER" id="PTHR43853">
    <property type="entry name" value="3-KETOACYL-COA THIOLASE, PEROXISOMAL"/>
    <property type="match status" value="1"/>
</dbReference>
<dbReference type="CDD" id="cd00751">
    <property type="entry name" value="thiolase"/>
    <property type="match status" value="1"/>
</dbReference>
<dbReference type="Gene3D" id="3.40.47.10">
    <property type="match status" value="1"/>
</dbReference>
<feature type="domain" description="Thiolase N-terminal" evidence="8">
    <location>
        <begin position="7"/>
        <end position="265"/>
    </location>
</feature>
<accession>A0A919GK92</accession>
<evidence type="ECO:0000259" key="9">
    <source>
        <dbReference type="Pfam" id="PF02803"/>
    </source>
</evidence>
<evidence type="ECO:0000256" key="3">
    <source>
        <dbReference type="ARBA" id="ARBA00022679"/>
    </source>
</evidence>
<evidence type="ECO:0000256" key="7">
    <source>
        <dbReference type="RuleBase" id="RU003557"/>
    </source>
</evidence>
<gene>
    <name evidence="10" type="ORF">GCM10018793_57040</name>
</gene>
<protein>
    <recommendedName>
        <fullName evidence="5">acetyl-CoA C-acyltransferase</fullName>
        <ecNumber evidence="5">2.3.1.16</ecNumber>
    </recommendedName>
</protein>
<evidence type="ECO:0000256" key="6">
    <source>
        <dbReference type="PIRSR" id="PIRSR000429-1"/>
    </source>
</evidence>
<dbReference type="InterPro" id="IPR050215">
    <property type="entry name" value="Thiolase-like_sf_Thiolase"/>
</dbReference>
<evidence type="ECO:0000256" key="1">
    <source>
        <dbReference type="ARBA" id="ARBA00005189"/>
    </source>
</evidence>
<dbReference type="EC" id="2.3.1.16" evidence="5"/>
<evidence type="ECO:0000313" key="11">
    <source>
        <dbReference type="Proteomes" id="UP000603708"/>
    </source>
</evidence>
<dbReference type="InterPro" id="IPR002155">
    <property type="entry name" value="Thiolase"/>
</dbReference>
<dbReference type="InterPro" id="IPR020615">
    <property type="entry name" value="Thiolase_acyl_enz_int_AS"/>
</dbReference>
<keyword evidence="4 7" id="KW-0012">Acyltransferase</keyword>
<dbReference type="PIRSF" id="PIRSF000429">
    <property type="entry name" value="Ac-CoA_Ac_transf"/>
    <property type="match status" value="1"/>
</dbReference>
<dbReference type="AlphaFoldDB" id="A0A919GK92"/>
<comment type="similarity">
    <text evidence="2 7">Belongs to the thiolase-like superfamily. Thiolase family.</text>
</comment>
<dbReference type="InterPro" id="IPR016039">
    <property type="entry name" value="Thiolase-like"/>
</dbReference>
<reference evidence="10" key="2">
    <citation type="submission" date="2020-09" db="EMBL/GenBank/DDBJ databases">
        <authorList>
            <person name="Sun Q."/>
            <person name="Ohkuma M."/>
        </authorList>
    </citation>
    <scope>NUCLEOTIDE SEQUENCE</scope>
    <source>
        <strain evidence="10">JCM 5069</strain>
    </source>
</reference>
<dbReference type="Pfam" id="PF02803">
    <property type="entry name" value="Thiolase_C"/>
    <property type="match status" value="1"/>
</dbReference>
<dbReference type="PANTHER" id="PTHR43853:SF2">
    <property type="entry name" value="3-OXOADIPYL-COA_3-OXO-5,6-DEHYDROSUBERYL-COA THIOLASE"/>
    <property type="match status" value="1"/>
</dbReference>
<dbReference type="NCBIfam" id="TIGR01930">
    <property type="entry name" value="AcCoA-C-Actrans"/>
    <property type="match status" value="1"/>
</dbReference>
<keyword evidence="11" id="KW-1185">Reference proteome</keyword>
<organism evidence="10 11">
    <name type="scientific">Streptomyces sulfonofaciens</name>
    <dbReference type="NCBI Taxonomy" id="68272"/>
    <lineage>
        <taxon>Bacteria</taxon>
        <taxon>Bacillati</taxon>
        <taxon>Actinomycetota</taxon>
        <taxon>Actinomycetes</taxon>
        <taxon>Kitasatosporales</taxon>
        <taxon>Streptomycetaceae</taxon>
        <taxon>Streptomyces</taxon>
    </lineage>
</organism>
<dbReference type="PROSITE" id="PS00737">
    <property type="entry name" value="THIOLASE_2"/>
    <property type="match status" value="1"/>
</dbReference>
<sequence length="395" mass="41435">MRPVHFAAARRTPVGKLRGALSSVRPDDLAATVIRGLLAETPGLDPARIDDVYWGAANQAGEDNRNVARMAALLAGLPDSVPGATVNRLCASGLEAVTTAARTIAAGEADVVLAGGSESMSRAPFVLPRPDKAFPQRMETADTRLGWRLINPRMKDLHGLLAMGETAEEVAERYSISRERQDGFALRSHLRAADARKDGRFDAELLPVTRQDDVVVDADEGIRVDTSYEKLAALKPVFRQGGTVTAGNSSPMNDGAAGLLLVSEEALDEYGLESLGRYVGGASAGVHPDIMGVGPVPATRKVLARAGWSIGDIQEAELNEAFAAQVLACVDTLGLDPELVNPDGGAIALGHPLGCSGARILTTLLHRMRRTGAARGLATMCVGVGQGSAVLVERA</sequence>
<evidence type="ECO:0000313" key="10">
    <source>
        <dbReference type="EMBL" id="GHH86164.1"/>
    </source>
</evidence>
<feature type="active site" description="Proton acceptor" evidence="6">
    <location>
        <position position="351"/>
    </location>
</feature>
<dbReference type="InterPro" id="IPR020616">
    <property type="entry name" value="Thiolase_N"/>
</dbReference>
<comment type="caution">
    <text evidence="10">The sequence shown here is derived from an EMBL/GenBank/DDBJ whole genome shotgun (WGS) entry which is preliminary data.</text>
</comment>